<proteinExistence type="predicted"/>
<comment type="caution">
    <text evidence="1">The sequence shown here is derived from an EMBL/GenBank/DDBJ whole genome shotgun (WGS) entry which is preliminary data.</text>
</comment>
<organism evidence="1 2">
    <name type="scientific">Conger conger</name>
    <name type="common">Conger eel</name>
    <name type="synonym">Muraena conger</name>
    <dbReference type="NCBI Taxonomy" id="82655"/>
    <lineage>
        <taxon>Eukaryota</taxon>
        <taxon>Metazoa</taxon>
        <taxon>Chordata</taxon>
        <taxon>Craniata</taxon>
        <taxon>Vertebrata</taxon>
        <taxon>Euteleostomi</taxon>
        <taxon>Actinopterygii</taxon>
        <taxon>Neopterygii</taxon>
        <taxon>Teleostei</taxon>
        <taxon>Anguilliformes</taxon>
        <taxon>Congridae</taxon>
        <taxon>Conger</taxon>
    </lineage>
</organism>
<evidence type="ECO:0000313" key="2">
    <source>
        <dbReference type="Proteomes" id="UP001152803"/>
    </source>
</evidence>
<keyword evidence="2" id="KW-1185">Reference proteome</keyword>
<evidence type="ECO:0000313" key="1">
    <source>
        <dbReference type="EMBL" id="KAJ8279340.1"/>
    </source>
</evidence>
<dbReference type="AlphaFoldDB" id="A0A9Q1DS09"/>
<accession>A0A9Q1DS09</accession>
<name>A0A9Q1DS09_CONCO</name>
<protein>
    <submittedName>
        <fullName evidence="1">Uncharacterized protein</fullName>
    </submittedName>
</protein>
<reference evidence="1" key="1">
    <citation type="journal article" date="2023" name="Science">
        <title>Genome structures resolve the early diversification of teleost fishes.</title>
        <authorList>
            <person name="Parey E."/>
            <person name="Louis A."/>
            <person name="Montfort J."/>
            <person name="Bouchez O."/>
            <person name="Roques C."/>
            <person name="Iampietro C."/>
            <person name="Lluch J."/>
            <person name="Castinel A."/>
            <person name="Donnadieu C."/>
            <person name="Desvignes T."/>
            <person name="Floi Bucao C."/>
            <person name="Jouanno E."/>
            <person name="Wen M."/>
            <person name="Mejri S."/>
            <person name="Dirks R."/>
            <person name="Jansen H."/>
            <person name="Henkel C."/>
            <person name="Chen W.J."/>
            <person name="Zahm M."/>
            <person name="Cabau C."/>
            <person name="Klopp C."/>
            <person name="Thompson A.W."/>
            <person name="Robinson-Rechavi M."/>
            <person name="Braasch I."/>
            <person name="Lecointre G."/>
            <person name="Bobe J."/>
            <person name="Postlethwait J.H."/>
            <person name="Berthelot C."/>
            <person name="Roest Crollius H."/>
            <person name="Guiguen Y."/>
        </authorList>
    </citation>
    <scope>NUCLEOTIDE SEQUENCE</scope>
    <source>
        <strain evidence="1">Concon-B</strain>
    </source>
</reference>
<dbReference type="Proteomes" id="UP001152803">
    <property type="component" value="Unassembled WGS sequence"/>
</dbReference>
<gene>
    <name evidence="1" type="ORF">COCON_G00064060</name>
</gene>
<sequence>MCMLVFRVGLPIWRALWRQETPSCSHKMLFRAPESALGARKHGSSEHFVHQWRHLTHYLQPLTSISNWPRKTRKPRNWKAWEHEQTRSE</sequence>
<dbReference type="EMBL" id="JAFJMO010000004">
    <property type="protein sequence ID" value="KAJ8279340.1"/>
    <property type="molecule type" value="Genomic_DNA"/>
</dbReference>